<dbReference type="SUPFAM" id="SSF52954">
    <property type="entry name" value="Class II aaRS ABD-related"/>
    <property type="match status" value="1"/>
</dbReference>
<dbReference type="Gene3D" id="3.30.930.10">
    <property type="entry name" value="Bira Bifunctional Protein, Domain 2"/>
    <property type="match status" value="1"/>
</dbReference>
<dbReference type="EMBL" id="CP027845">
    <property type="protein sequence ID" value="AVP87167.1"/>
    <property type="molecule type" value="Genomic_DNA"/>
</dbReference>
<evidence type="ECO:0000256" key="11">
    <source>
        <dbReference type="ARBA" id="ARBA00047671"/>
    </source>
</evidence>
<dbReference type="InterPro" id="IPR045864">
    <property type="entry name" value="aa-tRNA-synth_II/BPL/LPL"/>
</dbReference>
<comment type="catalytic activity">
    <reaction evidence="11">
        <text>tRNA(Pro) + L-proline + ATP = L-prolyl-tRNA(Pro) + AMP + diphosphate</text>
        <dbReference type="Rhea" id="RHEA:14305"/>
        <dbReference type="Rhea" id="RHEA-COMP:9700"/>
        <dbReference type="Rhea" id="RHEA-COMP:9702"/>
        <dbReference type="ChEBI" id="CHEBI:30616"/>
        <dbReference type="ChEBI" id="CHEBI:33019"/>
        <dbReference type="ChEBI" id="CHEBI:60039"/>
        <dbReference type="ChEBI" id="CHEBI:78442"/>
        <dbReference type="ChEBI" id="CHEBI:78532"/>
        <dbReference type="ChEBI" id="CHEBI:456215"/>
        <dbReference type="EC" id="6.1.1.15"/>
    </reaction>
</comment>
<evidence type="ECO:0000256" key="9">
    <source>
        <dbReference type="ARBA" id="ARBA00022917"/>
    </source>
</evidence>
<dbReference type="InterPro" id="IPR002314">
    <property type="entry name" value="aa-tRNA-synt_IIb"/>
</dbReference>
<sequence>MLLSKFFLPLIKEQPKEASIISHSLMLKAGLVTQAASGIYTWLPLGLKVLDKVNQIIKKNLDQVGCLELLMPCIQPADLWNESGRFDAYGKELLRIKDRHDNDLLFSPTAEELVTDIFRKAIKSYKDLPKILYQTQWKFRDEIRPRFGVMRAREFYMKDAYSFDLDKESALKTYDLMYDTYYKIFNDLGLKAVAVKADSGPIGGDYSHEFHILANTGESTIYYDSRLEEETDLQKRKKLYAVTDEKHTEGACEEEYLRSKKGIEVGHVFYIGAEKYAEKMKAFVTNKEGHNLPVHMGCYGIGISRLVGAIIEASHDSQGIIWPKQVTPFDISLINIHPNSYETTRIAFDFYNKLNKLGFATLLDDKDQSAGSKFATHDLIGIPWHVIISEKMIQSGKFELKDRTTGQVSSLSLEEIINKLSST</sequence>
<evidence type="ECO:0000256" key="4">
    <source>
        <dbReference type="ARBA" id="ARBA00019110"/>
    </source>
</evidence>
<name>A0A2P1P7C3_9RICK</name>
<comment type="subcellular location">
    <subcellularLocation>
        <location evidence="1">Cytoplasm</location>
    </subcellularLocation>
</comment>
<evidence type="ECO:0000259" key="13">
    <source>
        <dbReference type="PROSITE" id="PS50862"/>
    </source>
</evidence>
<dbReference type="GO" id="GO:0006433">
    <property type="term" value="P:prolyl-tRNA aminoacylation"/>
    <property type="evidence" value="ECO:0007669"/>
    <property type="project" value="UniProtKB-UniRule"/>
</dbReference>
<keyword evidence="7" id="KW-0547">Nucleotide-binding</keyword>
<dbReference type="Proteomes" id="UP000241762">
    <property type="component" value="Chromosome"/>
</dbReference>
<dbReference type="KEGG" id="ptc:phytr_2090"/>
<evidence type="ECO:0000256" key="7">
    <source>
        <dbReference type="ARBA" id="ARBA00022741"/>
    </source>
</evidence>
<dbReference type="InterPro" id="IPR044140">
    <property type="entry name" value="ProRS_anticodon_short"/>
</dbReference>
<dbReference type="CDD" id="cd00779">
    <property type="entry name" value="ProRS_core_prok"/>
    <property type="match status" value="1"/>
</dbReference>
<evidence type="ECO:0000256" key="1">
    <source>
        <dbReference type="ARBA" id="ARBA00004496"/>
    </source>
</evidence>
<dbReference type="InterPro" id="IPR004500">
    <property type="entry name" value="Pro-tRNA-synth_IIa_bac-type"/>
</dbReference>
<dbReference type="OrthoDB" id="9809052at2"/>
<evidence type="ECO:0000256" key="2">
    <source>
        <dbReference type="ARBA" id="ARBA00011738"/>
    </source>
</evidence>
<dbReference type="InterPro" id="IPR006195">
    <property type="entry name" value="aa-tRNA-synth_II"/>
</dbReference>
<evidence type="ECO:0000256" key="8">
    <source>
        <dbReference type="ARBA" id="ARBA00022840"/>
    </source>
</evidence>
<dbReference type="GO" id="GO:0005829">
    <property type="term" value="C:cytosol"/>
    <property type="evidence" value="ECO:0007669"/>
    <property type="project" value="TreeGrafter"/>
</dbReference>
<dbReference type="InterPro" id="IPR033730">
    <property type="entry name" value="ProRS_core_prok"/>
</dbReference>
<dbReference type="PROSITE" id="PS50862">
    <property type="entry name" value="AA_TRNA_LIGASE_II"/>
    <property type="match status" value="1"/>
</dbReference>
<dbReference type="InterPro" id="IPR036621">
    <property type="entry name" value="Anticodon-bd_dom_sf"/>
</dbReference>
<keyword evidence="8" id="KW-0067">ATP-binding</keyword>
<dbReference type="AlphaFoldDB" id="A0A2P1P7C3"/>
<evidence type="ECO:0000256" key="12">
    <source>
        <dbReference type="NCBIfam" id="TIGR00409"/>
    </source>
</evidence>
<reference evidence="14 15" key="1">
    <citation type="submission" date="2018-03" db="EMBL/GenBank/DDBJ databases">
        <title>A gene transfer event suggests a long-term partnership between eustigmatophyte algae and a novel lineage of endosymbiotic bacteria.</title>
        <authorList>
            <person name="Yurchenko T."/>
            <person name="Sevcikova T."/>
            <person name="Pribyl P."/>
            <person name="El Karkouri K."/>
            <person name="Klimes V."/>
            <person name="Amaral R."/>
            <person name="Zbrankova V."/>
            <person name="Kim E."/>
            <person name="Raoult D."/>
            <person name="Santos L.M.A."/>
            <person name="Elias M."/>
        </authorList>
    </citation>
    <scope>NUCLEOTIDE SEQUENCE [LARGE SCALE GENOMIC DNA]</scope>
    <source>
        <strain evidence="14">CCALA 838</strain>
    </source>
</reference>
<dbReference type="GO" id="GO:0005524">
    <property type="term" value="F:ATP binding"/>
    <property type="evidence" value="ECO:0007669"/>
    <property type="project" value="UniProtKB-KW"/>
</dbReference>
<evidence type="ECO:0000256" key="6">
    <source>
        <dbReference type="ARBA" id="ARBA00022598"/>
    </source>
</evidence>
<dbReference type="Gene3D" id="3.40.50.800">
    <property type="entry name" value="Anticodon-binding domain"/>
    <property type="match status" value="1"/>
</dbReference>
<dbReference type="FunFam" id="3.30.930.10:FF:000042">
    <property type="entry name" value="probable proline--tRNA ligase, mitochondrial"/>
    <property type="match status" value="1"/>
</dbReference>
<dbReference type="NCBIfam" id="NF008979">
    <property type="entry name" value="PRK12325.1"/>
    <property type="match status" value="1"/>
</dbReference>
<proteinExistence type="predicted"/>
<dbReference type="Pfam" id="PF03129">
    <property type="entry name" value="HGTP_anticodon"/>
    <property type="match status" value="1"/>
</dbReference>
<feature type="domain" description="Aminoacyl-transfer RNA synthetases class-II family profile" evidence="13">
    <location>
        <begin position="34"/>
        <end position="323"/>
    </location>
</feature>
<dbReference type="InterPro" id="IPR050062">
    <property type="entry name" value="Pro-tRNA_synthetase"/>
</dbReference>
<organism evidence="14 15">
    <name type="scientific">Candidatus Phycorickettsia trachydisci</name>
    <dbReference type="NCBI Taxonomy" id="2115978"/>
    <lineage>
        <taxon>Bacteria</taxon>
        <taxon>Pseudomonadati</taxon>
        <taxon>Pseudomonadota</taxon>
        <taxon>Alphaproteobacteria</taxon>
        <taxon>Rickettsiales</taxon>
        <taxon>Rickettsiaceae</taxon>
        <taxon>Candidatus Phycorickettsia</taxon>
    </lineage>
</organism>
<dbReference type="InterPro" id="IPR004154">
    <property type="entry name" value="Anticodon-bd"/>
</dbReference>
<protein>
    <recommendedName>
        <fullName evidence="4 12">Proline--tRNA ligase</fullName>
        <ecNumber evidence="3 12">6.1.1.15</ecNumber>
    </recommendedName>
</protein>
<dbReference type="EC" id="6.1.1.15" evidence="3 12"/>
<evidence type="ECO:0000256" key="3">
    <source>
        <dbReference type="ARBA" id="ARBA00012831"/>
    </source>
</evidence>
<dbReference type="PANTHER" id="PTHR42753">
    <property type="entry name" value="MITOCHONDRIAL RIBOSOME PROTEIN L39/PROLYL-TRNA LIGASE FAMILY MEMBER"/>
    <property type="match status" value="1"/>
</dbReference>
<keyword evidence="9" id="KW-0648">Protein biosynthesis</keyword>
<keyword evidence="6 14" id="KW-0436">Ligase</keyword>
<comment type="subunit">
    <text evidence="2">Homodimer.</text>
</comment>
<dbReference type="Pfam" id="PF00587">
    <property type="entry name" value="tRNA-synt_2b"/>
    <property type="match status" value="1"/>
</dbReference>
<keyword evidence="15" id="KW-1185">Reference proteome</keyword>
<keyword evidence="10" id="KW-0030">Aminoacyl-tRNA synthetase</keyword>
<keyword evidence="5" id="KW-0963">Cytoplasm</keyword>
<dbReference type="RefSeq" id="WP_106874039.1">
    <property type="nucleotide sequence ID" value="NZ_CP027845.1"/>
</dbReference>
<dbReference type="CDD" id="cd00861">
    <property type="entry name" value="ProRS_anticodon_short"/>
    <property type="match status" value="1"/>
</dbReference>
<dbReference type="InterPro" id="IPR002316">
    <property type="entry name" value="Pro-tRNA-ligase_IIa"/>
</dbReference>
<dbReference type="PANTHER" id="PTHR42753:SF2">
    <property type="entry name" value="PROLINE--TRNA LIGASE"/>
    <property type="match status" value="1"/>
</dbReference>
<accession>A0A2P1P7C3</accession>
<dbReference type="NCBIfam" id="TIGR00409">
    <property type="entry name" value="proS_fam_II"/>
    <property type="match status" value="1"/>
</dbReference>
<evidence type="ECO:0000256" key="5">
    <source>
        <dbReference type="ARBA" id="ARBA00022490"/>
    </source>
</evidence>
<evidence type="ECO:0000313" key="14">
    <source>
        <dbReference type="EMBL" id="AVP87167.1"/>
    </source>
</evidence>
<gene>
    <name evidence="14" type="ORF">phytr_2090</name>
</gene>
<dbReference type="PRINTS" id="PR01046">
    <property type="entry name" value="TRNASYNTHPRO"/>
</dbReference>
<evidence type="ECO:0000313" key="15">
    <source>
        <dbReference type="Proteomes" id="UP000241762"/>
    </source>
</evidence>
<dbReference type="GO" id="GO:0004827">
    <property type="term" value="F:proline-tRNA ligase activity"/>
    <property type="evidence" value="ECO:0007669"/>
    <property type="project" value="UniProtKB-UniRule"/>
</dbReference>
<dbReference type="SUPFAM" id="SSF55681">
    <property type="entry name" value="Class II aaRS and biotin synthetases"/>
    <property type="match status" value="1"/>
</dbReference>
<evidence type="ECO:0000256" key="10">
    <source>
        <dbReference type="ARBA" id="ARBA00023146"/>
    </source>
</evidence>